<keyword evidence="12" id="KW-1185">Reference proteome</keyword>
<dbReference type="SUPFAM" id="SSF110111">
    <property type="entry name" value="Ctag/Cox11"/>
    <property type="match status" value="1"/>
</dbReference>
<dbReference type="OrthoDB" id="9804841at2"/>
<accession>A0A4S3K472</accession>
<gene>
    <name evidence="11" type="ORF">DFR24_4194</name>
</gene>
<keyword evidence="9 10" id="KW-0472">Membrane</keyword>
<dbReference type="GO" id="GO:0005886">
    <property type="term" value="C:plasma membrane"/>
    <property type="evidence" value="ECO:0007669"/>
    <property type="project" value="UniProtKB-SubCell"/>
</dbReference>
<dbReference type="RefSeq" id="WP_133883346.1">
    <property type="nucleotide sequence ID" value="NZ_MWIN01000013.1"/>
</dbReference>
<evidence type="ECO:0000256" key="3">
    <source>
        <dbReference type="ARBA" id="ARBA00009620"/>
    </source>
</evidence>
<keyword evidence="8" id="KW-0186">Copper</keyword>
<dbReference type="Pfam" id="PF04442">
    <property type="entry name" value="CtaG_Cox11"/>
    <property type="match status" value="1"/>
</dbReference>
<evidence type="ECO:0000256" key="7">
    <source>
        <dbReference type="ARBA" id="ARBA00022989"/>
    </source>
</evidence>
<dbReference type="AlphaFoldDB" id="A0A4S3K472"/>
<name>A0A4S3K472_9GAMM</name>
<dbReference type="PANTHER" id="PTHR21320">
    <property type="entry name" value="CYTOCHROME C OXIDASE ASSEMBLY PROTEIN COX11-RELATED"/>
    <property type="match status" value="1"/>
</dbReference>
<dbReference type="PANTHER" id="PTHR21320:SF3">
    <property type="entry name" value="CYTOCHROME C OXIDASE ASSEMBLY PROTEIN COX11, MITOCHONDRIAL-RELATED"/>
    <property type="match status" value="1"/>
</dbReference>
<evidence type="ECO:0000256" key="10">
    <source>
        <dbReference type="SAM" id="Phobius"/>
    </source>
</evidence>
<dbReference type="EMBL" id="SOBT01000011">
    <property type="protein sequence ID" value="TDU25749.1"/>
    <property type="molecule type" value="Genomic_DNA"/>
</dbReference>
<comment type="similarity">
    <text evidence="3">Belongs to the COX11/CtaG family.</text>
</comment>
<dbReference type="InterPro" id="IPR007533">
    <property type="entry name" value="Cyt_c_oxidase_assmbl_CtaG"/>
</dbReference>
<evidence type="ECO:0000256" key="8">
    <source>
        <dbReference type="ARBA" id="ARBA00023008"/>
    </source>
</evidence>
<organism evidence="11 12">
    <name type="scientific">Panacagrimonas perspica</name>
    <dbReference type="NCBI Taxonomy" id="381431"/>
    <lineage>
        <taxon>Bacteria</taxon>
        <taxon>Pseudomonadati</taxon>
        <taxon>Pseudomonadota</taxon>
        <taxon>Gammaproteobacteria</taxon>
        <taxon>Nevskiales</taxon>
        <taxon>Nevskiaceae</taxon>
        <taxon>Panacagrimonas</taxon>
    </lineage>
</organism>
<comment type="caution">
    <text evidence="11">The sequence shown here is derived from an EMBL/GenBank/DDBJ whole genome shotgun (WGS) entry which is preliminary data.</text>
</comment>
<evidence type="ECO:0000256" key="6">
    <source>
        <dbReference type="ARBA" id="ARBA00022968"/>
    </source>
</evidence>
<evidence type="ECO:0000256" key="9">
    <source>
        <dbReference type="ARBA" id="ARBA00023136"/>
    </source>
</evidence>
<proteinExistence type="inferred from homology"/>
<dbReference type="InterPro" id="IPR023471">
    <property type="entry name" value="CtaG/Cox11_dom_sf"/>
</dbReference>
<evidence type="ECO:0000256" key="5">
    <source>
        <dbReference type="ARBA" id="ARBA00022692"/>
    </source>
</evidence>
<dbReference type="Gene3D" id="2.60.370.10">
    <property type="entry name" value="Ctag/Cox11"/>
    <property type="match status" value="1"/>
</dbReference>
<keyword evidence="7 10" id="KW-1133">Transmembrane helix</keyword>
<sequence length="195" mass="21377">MNEPNAPSDQDSKRHGWRLLVVVVAMFGFGFALGPIYDALCKVTGINGKTSGMVADANALPVVDESRLVTVLFVTTVNGGKPWEFRPEQSQVQVHPGQLTTVNFHAKNTEDHDLIAQAVPNVAPWNAAKHLHKTECFCFSNQPFKAGETKEMPVRFMLDPALPADVDTVTLSYTFFDVTESAQPAVPPRKEPTQS</sequence>
<comment type="subcellular location">
    <subcellularLocation>
        <location evidence="2">Cell inner membrane</location>
        <topology evidence="2">Single-pass type II membrane protein</topology>
        <orientation evidence="2">Periplasmic side</orientation>
    </subcellularLocation>
</comment>
<dbReference type="Proteomes" id="UP000295341">
    <property type="component" value="Unassembled WGS sequence"/>
</dbReference>
<evidence type="ECO:0000256" key="4">
    <source>
        <dbReference type="ARBA" id="ARBA00015384"/>
    </source>
</evidence>
<dbReference type="GO" id="GO:0005507">
    <property type="term" value="F:copper ion binding"/>
    <property type="evidence" value="ECO:0007669"/>
    <property type="project" value="InterPro"/>
</dbReference>
<reference evidence="11 12" key="1">
    <citation type="submission" date="2019-03" db="EMBL/GenBank/DDBJ databases">
        <title>Genomic Encyclopedia of Type Strains, Phase IV (KMG-IV): sequencing the most valuable type-strain genomes for metagenomic binning, comparative biology and taxonomic classification.</title>
        <authorList>
            <person name="Goeker M."/>
        </authorList>
    </citation>
    <scope>NUCLEOTIDE SEQUENCE [LARGE SCALE GENOMIC DNA]</scope>
    <source>
        <strain evidence="11 12">DSM 26377</strain>
    </source>
</reference>
<evidence type="ECO:0000313" key="11">
    <source>
        <dbReference type="EMBL" id="TDU25749.1"/>
    </source>
</evidence>
<dbReference type="PIRSF" id="PIRSF005413">
    <property type="entry name" value="COX11"/>
    <property type="match status" value="1"/>
</dbReference>
<evidence type="ECO:0000256" key="2">
    <source>
        <dbReference type="ARBA" id="ARBA00004382"/>
    </source>
</evidence>
<evidence type="ECO:0000256" key="1">
    <source>
        <dbReference type="ARBA" id="ARBA00004007"/>
    </source>
</evidence>
<keyword evidence="5 10" id="KW-0812">Transmembrane</keyword>
<dbReference type="NCBIfam" id="NF003465">
    <property type="entry name" value="PRK05089.1"/>
    <property type="match status" value="1"/>
</dbReference>
<keyword evidence="6" id="KW-0735">Signal-anchor</keyword>
<feature type="transmembrane region" description="Helical" evidence="10">
    <location>
        <begin position="17"/>
        <end position="37"/>
    </location>
</feature>
<evidence type="ECO:0000313" key="12">
    <source>
        <dbReference type="Proteomes" id="UP000295341"/>
    </source>
</evidence>
<protein>
    <recommendedName>
        <fullName evidence="4">Cytochrome c oxidase assembly protein CtaG</fullName>
    </recommendedName>
</protein>
<comment type="function">
    <text evidence="1">Exerts its effect at some terminal stage of cytochrome c oxidase synthesis, probably by being involved in the insertion of the copper B into subunit I.</text>
</comment>